<name>A0A0F9BXQ3_9ZZZZ</name>
<reference evidence="1" key="1">
    <citation type="journal article" date="2015" name="Nature">
        <title>Complex archaea that bridge the gap between prokaryotes and eukaryotes.</title>
        <authorList>
            <person name="Spang A."/>
            <person name="Saw J.H."/>
            <person name="Jorgensen S.L."/>
            <person name="Zaremba-Niedzwiedzka K."/>
            <person name="Martijn J."/>
            <person name="Lind A.E."/>
            <person name="van Eijk R."/>
            <person name="Schleper C."/>
            <person name="Guy L."/>
            <person name="Ettema T.J."/>
        </authorList>
    </citation>
    <scope>NUCLEOTIDE SEQUENCE</scope>
</reference>
<protein>
    <submittedName>
        <fullName evidence="1">Uncharacterized protein</fullName>
    </submittedName>
</protein>
<feature type="non-terminal residue" evidence="1">
    <location>
        <position position="1"/>
    </location>
</feature>
<accession>A0A0F9BXQ3</accession>
<organism evidence="1">
    <name type="scientific">marine sediment metagenome</name>
    <dbReference type="NCBI Taxonomy" id="412755"/>
    <lineage>
        <taxon>unclassified sequences</taxon>
        <taxon>metagenomes</taxon>
        <taxon>ecological metagenomes</taxon>
    </lineage>
</organism>
<dbReference type="EMBL" id="LAZR01035749">
    <property type="protein sequence ID" value="KKL26679.1"/>
    <property type="molecule type" value="Genomic_DNA"/>
</dbReference>
<comment type="caution">
    <text evidence="1">The sequence shown here is derived from an EMBL/GenBank/DDBJ whole genome shotgun (WGS) entry which is preliminary data.</text>
</comment>
<proteinExistence type="predicted"/>
<dbReference type="AlphaFoldDB" id="A0A0F9BXQ3"/>
<evidence type="ECO:0000313" key="1">
    <source>
        <dbReference type="EMBL" id="KKL26679.1"/>
    </source>
</evidence>
<sequence>VPDIHSNWYTNASAQMAFEQFKRYVENVRELQKAYPDKPVLLKMISLPSSGVKNASENEQYKFLRKVVEYAESSMEFPERVYPSYFSGFDIMWKTRERGWPDGEKFVGLLNSAGELKRITKEDNEPGSSVVSALEWSRVATVERNQNRQTKQIQPTQ</sequence>
<gene>
    <name evidence="1" type="ORF">LCGC14_2392890</name>
</gene>